<reference evidence="2 3" key="1">
    <citation type="submission" date="2019-06" db="EMBL/GenBank/DDBJ databases">
        <title>Sorghum-associated microbial communities from plants grown in Nebraska, USA.</title>
        <authorList>
            <person name="Schachtman D."/>
        </authorList>
    </citation>
    <scope>NUCLEOTIDE SEQUENCE [LARGE SCALE GENOMIC DNA]</scope>
    <source>
        <strain evidence="2 3">110</strain>
    </source>
</reference>
<comment type="caution">
    <text evidence="2">The sequence shown here is derived from an EMBL/GenBank/DDBJ whole genome shotgun (WGS) entry which is preliminary data.</text>
</comment>
<dbReference type="SUPFAM" id="SSF50969">
    <property type="entry name" value="YVTN repeat-like/Quinoprotein amine dehydrogenase"/>
    <property type="match status" value="1"/>
</dbReference>
<dbReference type="PANTHER" id="PTHR47197">
    <property type="entry name" value="PROTEIN NIRF"/>
    <property type="match status" value="1"/>
</dbReference>
<dbReference type="Proteomes" id="UP000316437">
    <property type="component" value="Unassembled WGS sequence"/>
</dbReference>
<organism evidence="2 3">
    <name type="scientific">Chryseobacterium aquifrigidense</name>
    <dbReference type="NCBI Taxonomy" id="558021"/>
    <lineage>
        <taxon>Bacteria</taxon>
        <taxon>Pseudomonadati</taxon>
        <taxon>Bacteroidota</taxon>
        <taxon>Flavobacteriia</taxon>
        <taxon>Flavobacteriales</taxon>
        <taxon>Weeksellaceae</taxon>
        <taxon>Chryseobacterium group</taxon>
        <taxon>Chryseobacterium</taxon>
    </lineage>
</organism>
<protein>
    <recommendedName>
        <fullName evidence="4">DNA-binding beta-propeller fold protein YncE</fullName>
    </recommendedName>
</protein>
<keyword evidence="3" id="KW-1185">Reference proteome</keyword>
<dbReference type="EMBL" id="VFPD01000001">
    <property type="protein sequence ID" value="TQM20653.1"/>
    <property type="molecule type" value="Genomic_DNA"/>
</dbReference>
<keyword evidence="1" id="KW-0472">Membrane</keyword>
<dbReference type="Gene3D" id="2.130.10.10">
    <property type="entry name" value="YVTN repeat-like/Quinoprotein amine dehydrogenase"/>
    <property type="match status" value="2"/>
</dbReference>
<evidence type="ECO:0000256" key="1">
    <source>
        <dbReference type="SAM" id="Phobius"/>
    </source>
</evidence>
<keyword evidence="1" id="KW-1133">Transmembrane helix</keyword>
<name>A0A543EGE3_9FLAO</name>
<dbReference type="AlphaFoldDB" id="A0A543EGE3"/>
<evidence type="ECO:0000313" key="2">
    <source>
        <dbReference type="EMBL" id="TQM20653.1"/>
    </source>
</evidence>
<dbReference type="PANTHER" id="PTHR47197:SF3">
    <property type="entry name" value="DIHYDRO-HEME D1 DEHYDROGENASE"/>
    <property type="match status" value="1"/>
</dbReference>
<dbReference type="InterPro" id="IPR011044">
    <property type="entry name" value="Quino_amine_DH_bsu"/>
</dbReference>
<gene>
    <name evidence="2" type="ORF">FB551_0326</name>
</gene>
<evidence type="ECO:0000313" key="3">
    <source>
        <dbReference type="Proteomes" id="UP000316437"/>
    </source>
</evidence>
<evidence type="ECO:0008006" key="4">
    <source>
        <dbReference type="Google" id="ProtNLM"/>
    </source>
</evidence>
<proteinExistence type="predicted"/>
<accession>A0A543EGE3</accession>
<keyword evidence="1" id="KW-0812">Transmembrane</keyword>
<dbReference type="InterPro" id="IPR015943">
    <property type="entry name" value="WD40/YVTN_repeat-like_dom_sf"/>
</dbReference>
<sequence>MEALPAIAILFFTYWCNIFYFSLKMFYIYNTNNNNLKIMKLKFNSVLVFITLVIVMSCQNDNHYPDHPHDSSFYIDYRSLKGFPDGIAVIELDPEAPNFGNISSKLELGVGVLPHHIYYNQNANKMFTTALGGSYLYEVKAGKDKNGQPILINATPIDTGENTVGENLFFTNDGRYFMTFMGGAGGPKDGSIGVFNAANNQLIKTIKAPIQANPNKFIMYPHGISINEEKGLMMVSSTIHPDLTTGMGNTCTLLDLNTYEIKETYQVADSPTDLSAPVEVLLLRGKFPQYALATTMLGGDIWIAPYNTTTKKYDAFTKIFDGSTKGLGWALEMYIDDSNKLYVSFAEPGKVLVFDINNLPQLKLLKTLDADKGAHHMAFFKTKSGKDVVAVQNNLLDLPNLNSGTISIIDINTGKKLGTVDLRDKYGILPESIEGTNGPSNYMHH</sequence>
<dbReference type="InterPro" id="IPR051200">
    <property type="entry name" value="Host-pathogen_enzymatic-act"/>
</dbReference>
<feature type="transmembrane region" description="Helical" evidence="1">
    <location>
        <begin position="6"/>
        <end position="29"/>
    </location>
</feature>